<dbReference type="InterPro" id="IPR011051">
    <property type="entry name" value="RmlC_Cupin_sf"/>
</dbReference>
<dbReference type="CDD" id="cd02208">
    <property type="entry name" value="cupin_RmlC-like"/>
    <property type="match status" value="1"/>
</dbReference>
<dbReference type="RefSeq" id="WP_198882995.1">
    <property type="nucleotide sequence ID" value="NZ_JAEKJA010000012.1"/>
</dbReference>
<dbReference type="InterPro" id="IPR014710">
    <property type="entry name" value="RmlC-like_jellyroll"/>
</dbReference>
<protein>
    <submittedName>
        <fullName evidence="2">Cupin domain-containing protein</fullName>
    </submittedName>
</protein>
<organism evidence="2 3">
    <name type="scientific">Acuticoccus mangrovi</name>
    <dbReference type="NCBI Taxonomy" id="2796142"/>
    <lineage>
        <taxon>Bacteria</taxon>
        <taxon>Pseudomonadati</taxon>
        <taxon>Pseudomonadota</taxon>
        <taxon>Alphaproteobacteria</taxon>
        <taxon>Hyphomicrobiales</taxon>
        <taxon>Amorphaceae</taxon>
        <taxon>Acuticoccus</taxon>
    </lineage>
</organism>
<feature type="domain" description="Cupin type-2" evidence="1">
    <location>
        <begin position="62"/>
        <end position="124"/>
    </location>
</feature>
<gene>
    <name evidence="2" type="ORF">JCR33_15430</name>
</gene>
<dbReference type="InterPro" id="IPR013096">
    <property type="entry name" value="Cupin_2"/>
</dbReference>
<sequence>MADVEYAVSTEDLRQRLETLAETEGPTFFRLRATLPEQGRTEIPMAAGKTMSVILKTYAGLGENELHRHPNEEHVFVILQGKATFYGPDGETKTVGPNEGVFLPGTAFYRFQADASGPLVMLRVGASVTSTEDVLLRLDPEGNDVDGYSDANKQVDVILSEDKVFG</sequence>
<dbReference type="Pfam" id="PF07883">
    <property type="entry name" value="Cupin_2"/>
    <property type="match status" value="1"/>
</dbReference>
<name>A0A934IR45_9HYPH</name>
<reference evidence="2" key="1">
    <citation type="submission" date="2020-12" db="EMBL/GenBank/DDBJ databases">
        <title>Bacterial taxonomy.</title>
        <authorList>
            <person name="Pan X."/>
        </authorList>
    </citation>
    <scope>NUCLEOTIDE SEQUENCE</scope>
    <source>
        <strain evidence="2">B2012</strain>
    </source>
</reference>
<dbReference type="SUPFAM" id="SSF51182">
    <property type="entry name" value="RmlC-like cupins"/>
    <property type="match status" value="1"/>
</dbReference>
<evidence type="ECO:0000313" key="3">
    <source>
        <dbReference type="Proteomes" id="UP000609531"/>
    </source>
</evidence>
<keyword evidence="3" id="KW-1185">Reference proteome</keyword>
<dbReference type="Proteomes" id="UP000609531">
    <property type="component" value="Unassembled WGS sequence"/>
</dbReference>
<accession>A0A934IR45</accession>
<comment type="caution">
    <text evidence="2">The sequence shown here is derived from an EMBL/GenBank/DDBJ whole genome shotgun (WGS) entry which is preliminary data.</text>
</comment>
<dbReference type="AlphaFoldDB" id="A0A934IR45"/>
<evidence type="ECO:0000259" key="1">
    <source>
        <dbReference type="Pfam" id="PF07883"/>
    </source>
</evidence>
<dbReference type="Gene3D" id="2.60.120.10">
    <property type="entry name" value="Jelly Rolls"/>
    <property type="match status" value="1"/>
</dbReference>
<evidence type="ECO:0000313" key="2">
    <source>
        <dbReference type="EMBL" id="MBJ3777098.1"/>
    </source>
</evidence>
<dbReference type="EMBL" id="JAEKJA010000012">
    <property type="protein sequence ID" value="MBJ3777098.1"/>
    <property type="molecule type" value="Genomic_DNA"/>
</dbReference>
<proteinExistence type="predicted"/>